<dbReference type="AlphaFoldDB" id="A0A9X1NGF6"/>
<evidence type="ECO:0000256" key="3">
    <source>
        <dbReference type="ARBA" id="ARBA00022723"/>
    </source>
</evidence>
<dbReference type="CDD" id="cd03469">
    <property type="entry name" value="Rieske_RO_Alpha_N"/>
    <property type="match status" value="1"/>
</dbReference>
<keyword evidence="5" id="KW-0408">Iron</keyword>
<keyword evidence="2" id="KW-0001">2Fe-2S</keyword>
<evidence type="ECO:0000313" key="9">
    <source>
        <dbReference type="Proteomes" id="UP001138997"/>
    </source>
</evidence>
<dbReference type="SUPFAM" id="SSF55961">
    <property type="entry name" value="Bet v1-like"/>
    <property type="match status" value="1"/>
</dbReference>
<keyword evidence="6" id="KW-0411">Iron-sulfur</keyword>
<dbReference type="EMBL" id="JAJOMB010000012">
    <property type="protein sequence ID" value="MCD5313658.1"/>
    <property type="molecule type" value="Genomic_DNA"/>
</dbReference>
<dbReference type="GO" id="GO:0051213">
    <property type="term" value="F:dioxygenase activity"/>
    <property type="evidence" value="ECO:0007669"/>
    <property type="project" value="UniProtKB-KW"/>
</dbReference>
<comment type="cofactor">
    <cofactor evidence="1">
        <name>Fe cation</name>
        <dbReference type="ChEBI" id="CHEBI:24875"/>
    </cofactor>
</comment>
<dbReference type="InterPro" id="IPR001663">
    <property type="entry name" value="Rng_hydr_dOase-A"/>
</dbReference>
<dbReference type="PRINTS" id="PR00090">
    <property type="entry name" value="RNGDIOXGNASE"/>
</dbReference>
<evidence type="ECO:0000256" key="2">
    <source>
        <dbReference type="ARBA" id="ARBA00022714"/>
    </source>
</evidence>
<dbReference type="SUPFAM" id="SSF50022">
    <property type="entry name" value="ISP domain"/>
    <property type="match status" value="1"/>
</dbReference>
<comment type="caution">
    <text evidence="8">The sequence shown here is derived from an EMBL/GenBank/DDBJ whole genome shotgun (WGS) entry which is preliminary data.</text>
</comment>
<dbReference type="GO" id="GO:0004497">
    <property type="term" value="F:monooxygenase activity"/>
    <property type="evidence" value="ECO:0007669"/>
    <property type="project" value="UniProtKB-ARBA"/>
</dbReference>
<dbReference type="RefSeq" id="WP_231445058.1">
    <property type="nucleotide sequence ID" value="NZ_JAJOMB010000012.1"/>
</dbReference>
<feature type="domain" description="Rieske" evidence="7">
    <location>
        <begin position="57"/>
        <end position="177"/>
    </location>
</feature>
<dbReference type="InterPro" id="IPR036922">
    <property type="entry name" value="Rieske_2Fe-2S_sf"/>
</dbReference>
<dbReference type="Gene3D" id="2.102.10.10">
    <property type="entry name" value="Rieske [2Fe-2S] iron-sulphur domain"/>
    <property type="match status" value="1"/>
</dbReference>
<evidence type="ECO:0000256" key="5">
    <source>
        <dbReference type="ARBA" id="ARBA00023004"/>
    </source>
</evidence>
<organism evidence="8 9">
    <name type="scientific">Kineosporia babensis</name>
    <dbReference type="NCBI Taxonomy" id="499548"/>
    <lineage>
        <taxon>Bacteria</taxon>
        <taxon>Bacillati</taxon>
        <taxon>Actinomycetota</taxon>
        <taxon>Actinomycetes</taxon>
        <taxon>Kineosporiales</taxon>
        <taxon>Kineosporiaceae</taxon>
        <taxon>Kineosporia</taxon>
    </lineage>
</organism>
<evidence type="ECO:0000313" key="8">
    <source>
        <dbReference type="EMBL" id="MCD5313658.1"/>
    </source>
</evidence>
<dbReference type="PROSITE" id="PS51296">
    <property type="entry name" value="RIESKE"/>
    <property type="match status" value="1"/>
</dbReference>
<dbReference type="InterPro" id="IPR017941">
    <property type="entry name" value="Rieske_2Fe-2S"/>
</dbReference>
<evidence type="ECO:0000256" key="6">
    <source>
        <dbReference type="ARBA" id="ARBA00023014"/>
    </source>
</evidence>
<protein>
    <submittedName>
        <fullName evidence="8">Aromatic ring-hydroxylating dioxygenase subunit alpha</fullName>
    </submittedName>
</protein>
<dbReference type="Gene3D" id="3.90.380.10">
    <property type="entry name" value="Naphthalene 1,2-dioxygenase Alpha Subunit, Chain A, domain 1"/>
    <property type="match status" value="1"/>
</dbReference>
<accession>A0A9X1NGF6</accession>
<keyword evidence="4" id="KW-0560">Oxidoreductase</keyword>
<gene>
    <name evidence="8" type="ORF">LR394_22365</name>
</gene>
<name>A0A9X1NGF6_9ACTN</name>
<dbReference type="PANTHER" id="PTHR43756:SF5">
    <property type="entry name" value="CHOLINE MONOOXYGENASE, CHLOROPLASTIC"/>
    <property type="match status" value="1"/>
</dbReference>
<dbReference type="Pfam" id="PF00355">
    <property type="entry name" value="Rieske"/>
    <property type="match status" value="1"/>
</dbReference>
<dbReference type="Pfam" id="PF00848">
    <property type="entry name" value="Ring_hydroxyl_A"/>
    <property type="match status" value="1"/>
</dbReference>
<sequence length="411" mass="46168">MAKRPLSARALEAARRVLADVEGCTDPVATARLLPPEVYTGQDFWEFEKEAIFGREWLCIGHVNEIPEPGDQLPLTILDEPIVMLRDQAGDVRVMSAVCQHRGQPLFGGLAGEGRDMASPCLNGKVMKCPYHNWTFDLEGRLAAAPSMTETVPVSRLRESIRLPQIRHEIFHGMVFINFDDTAEPLGLGVGRIDEELSTFGLDELVPMPAFVFENQQWNWKIHHDNALEPYHTSYVHRGVHEAAPAKNARFYPFQPGDNQVMHPTYLVDENAGLASTDGKRTTAIIPGLTDEQRKRVMFASIPPMLFSILQPTFVQLAFIYPKGPGAFDLRRVNLYPKSAVEEPGFHQAYEKFMERKALAIHQDAVTTAALQQGLGSRFAPRGPLSWMESNIPQLNQWLIERYQKAVTVDV</sequence>
<dbReference type="InterPro" id="IPR015879">
    <property type="entry name" value="Ring_hydroxy_dOase_asu_C_dom"/>
</dbReference>
<reference evidence="8" key="1">
    <citation type="submission" date="2021-11" db="EMBL/GenBank/DDBJ databases">
        <title>Streptomyces corallinus and Kineosporia corallina sp. nov., two new coral-derived marine actinobacteria.</title>
        <authorList>
            <person name="Buangrab K."/>
            <person name="Sutthacheep M."/>
            <person name="Yeemin T."/>
            <person name="Harunari E."/>
            <person name="Igarashi Y."/>
            <person name="Sripreechasak P."/>
            <person name="Kanchanasin P."/>
            <person name="Tanasupawat S."/>
            <person name="Phongsopitanun W."/>
        </authorList>
    </citation>
    <scope>NUCLEOTIDE SEQUENCE</scope>
    <source>
        <strain evidence="8">JCM 31032</strain>
    </source>
</reference>
<dbReference type="Proteomes" id="UP001138997">
    <property type="component" value="Unassembled WGS sequence"/>
</dbReference>
<evidence type="ECO:0000256" key="1">
    <source>
        <dbReference type="ARBA" id="ARBA00001962"/>
    </source>
</evidence>
<dbReference type="GO" id="GO:0051537">
    <property type="term" value="F:2 iron, 2 sulfur cluster binding"/>
    <property type="evidence" value="ECO:0007669"/>
    <property type="project" value="UniProtKB-KW"/>
</dbReference>
<evidence type="ECO:0000256" key="4">
    <source>
        <dbReference type="ARBA" id="ARBA00023002"/>
    </source>
</evidence>
<dbReference type="GO" id="GO:0005506">
    <property type="term" value="F:iron ion binding"/>
    <property type="evidence" value="ECO:0007669"/>
    <property type="project" value="InterPro"/>
</dbReference>
<keyword evidence="8" id="KW-0223">Dioxygenase</keyword>
<keyword evidence="9" id="KW-1185">Reference proteome</keyword>
<proteinExistence type="predicted"/>
<evidence type="ECO:0000259" key="7">
    <source>
        <dbReference type="PROSITE" id="PS51296"/>
    </source>
</evidence>
<keyword evidence="3" id="KW-0479">Metal-binding</keyword>
<dbReference type="PANTHER" id="PTHR43756">
    <property type="entry name" value="CHOLINE MONOOXYGENASE, CHLOROPLASTIC"/>
    <property type="match status" value="1"/>
</dbReference>
<dbReference type="GO" id="GO:0016705">
    <property type="term" value="F:oxidoreductase activity, acting on paired donors, with incorporation or reduction of molecular oxygen"/>
    <property type="evidence" value="ECO:0007669"/>
    <property type="project" value="UniProtKB-ARBA"/>
</dbReference>